<proteinExistence type="predicted"/>
<dbReference type="InterPro" id="IPR035940">
    <property type="entry name" value="CAP_sf"/>
</dbReference>
<dbReference type="PANTHER" id="PTHR10334">
    <property type="entry name" value="CYSTEINE-RICH SECRETORY PROTEIN-RELATED"/>
    <property type="match status" value="1"/>
</dbReference>
<sequence>MRRSPAPMPNFMNLSMSVQKLGAHMEWHEGLASKAQEWSGKCVFKDDPKEDRVVSGFRHVGQNIAGSSSVLRGFTRWFEEHRFYNLTQNTCSGVCGHYTQLVWAETKYVGCGVTKCPKTEAFPYDLSIVCNYGEA</sequence>
<dbReference type="Proteomes" id="UP000272942">
    <property type="component" value="Unassembled WGS sequence"/>
</dbReference>
<dbReference type="SUPFAM" id="SSF55797">
    <property type="entry name" value="PR-1-like"/>
    <property type="match status" value="1"/>
</dbReference>
<reference evidence="4" key="1">
    <citation type="submission" date="2016-06" db="UniProtKB">
        <authorList>
            <consortium name="WormBaseParasite"/>
        </authorList>
    </citation>
    <scope>IDENTIFICATION</scope>
</reference>
<dbReference type="InterPro" id="IPR018244">
    <property type="entry name" value="Allrgn_V5/Tpx1_CS"/>
</dbReference>
<dbReference type="EMBL" id="UZAN01051813">
    <property type="protein sequence ID" value="VDP89141.1"/>
    <property type="molecule type" value="Genomic_DNA"/>
</dbReference>
<accession>A0A183AYA0</accession>
<dbReference type="SMART" id="SM00198">
    <property type="entry name" value="SCP"/>
    <property type="match status" value="1"/>
</dbReference>
<protein>
    <submittedName>
        <fullName evidence="4">SCP domain-containing protein</fullName>
    </submittedName>
</protein>
<keyword evidence="3" id="KW-1185">Reference proteome</keyword>
<dbReference type="Pfam" id="PF00188">
    <property type="entry name" value="CAP"/>
    <property type="match status" value="1"/>
</dbReference>
<evidence type="ECO:0000259" key="1">
    <source>
        <dbReference type="SMART" id="SM00198"/>
    </source>
</evidence>
<dbReference type="InterPro" id="IPR002413">
    <property type="entry name" value="V5_allergen-like"/>
</dbReference>
<dbReference type="PRINTS" id="PR00838">
    <property type="entry name" value="V5ALLERGEN"/>
</dbReference>
<dbReference type="WBParaSite" id="ECPE_0001197001-mRNA-1">
    <property type="protein sequence ID" value="ECPE_0001197001-mRNA-1"/>
    <property type="gene ID" value="ECPE_0001197001"/>
</dbReference>
<gene>
    <name evidence="2" type="ORF">ECPE_LOCUS11935</name>
</gene>
<evidence type="ECO:0000313" key="3">
    <source>
        <dbReference type="Proteomes" id="UP000272942"/>
    </source>
</evidence>
<dbReference type="PROSITE" id="PS01009">
    <property type="entry name" value="CRISP_1"/>
    <property type="match status" value="1"/>
</dbReference>
<dbReference type="InterPro" id="IPR014044">
    <property type="entry name" value="CAP_dom"/>
</dbReference>
<feature type="domain" description="SCP" evidence="1">
    <location>
        <begin position="10"/>
        <end position="133"/>
    </location>
</feature>
<dbReference type="PRINTS" id="PR00837">
    <property type="entry name" value="V5TPXLIKE"/>
</dbReference>
<dbReference type="OrthoDB" id="43654at2759"/>
<evidence type="ECO:0000313" key="4">
    <source>
        <dbReference type="WBParaSite" id="ECPE_0001197001-mRNA-1"/>
    </source>
</evidence>
<dbReference type="GO" id="GO:0005576">
    <property type="term" value="C:extracellular region"/>
    <property type="evidence" value="ECO:0007669"/>
    <property type="project" value="InterPro"/>
</dbReference>
<organism evidence="4">
    <name type="scientific">Echinostoma caproni</name>
    <dbReference type="NCBI Taxonomy" id="27848"/>
    <lineage>
        <taxon>Eukaryota</taxon>
        <taxon>Metazoa</taxon>
        <taxon>Spiralia</taxon>
        <taxon>Lophotrochozoa</taxon>
        <taxon>Platyhelminthes</taxon>
        <taxon>Trematoda</taxon>
        <taxon>Digenea</taxon>
        <taxon>Plagiorchiida</taxon>
        <taxon>Echinostomata</taxon>
        <taxon>Echinostomatoidea</taxon>
        <taxon>Echinostomatidae</taxon>
        <taxon>Echinostoma</taxon>
    </lineage>
</organism>
<dbReference type="Gene3D" id="3.40.33.10">
    <property type="entry name" value="CAP"/>
    <property type="match status" value="1"/>
</dbReference>
<name>A0A183AYA0_9TREM</name>
<dbReference type="AlphaFoldDB" id="A0A183AYA0"/>
<dbReference type="InterPro" id="IPR001283">
    <property type="entry name" value="CRISP-related"/>
</dbReference>
<reference evidence="2 3" key="2">
    <citation type="submission" date="2018-11" db="EMBL/GenBank/DDBJ databases">
        <authorList>
            <consortium name="Pathogen Informatics"/>
        </authorList>
    </citation>
    <scope>NUCLEOTIDE SEQUENCE [LARGE SCALE GENOMIC DNA]</scope>
    <source>
        <strain evidence="2 3">Egypt</strain>
    </source>
</reference>
<evidence type="ECO:0000313" key="2">
    <source>
        <dbReference type="EMBL" id="VDP89141.1"/>
    </source>
</evidence>